<feature type="region of interest" description="Disordered" evidence="2">
    <location>
        <begin position="428"/>
        <end position="480"/>
    </location>
</feature>
<dbReference type="Pfam" id="PF13589">
    <property type="entry name" value="HATPase_c_3"/>
    <property type="match status" value="1"/>
</dbReference>
<dbReference type="InterPro" id="IPR037198">
    <property type="entry name" value="MutL_C_sf"/>
</dbReference>
<dbReference type="Gene3D" id="3.30.1540.20">
    <property type="entry name" value="MutL, C-terminal domain, dimerisation subdomain"/>
    <property type="match status" value="2"/>
</dbReference>
<dbReference type="InterPro" id="IPR014790">
    <property type="entry name" value="MutL_C"/>
</dbReference>
<dbReference type="Proteomes" id="UP001465668">
    <property type="component" value="Unassembled WGS sequence"/>
</dbReference>
<proteinExistence type="inferred from homology"/>
<evidence type="ECO:0000256" key="1">
    <source>
        <dbReference type="ARBA" id="ARBA00006082"/>
    </source>
</evidence>
<dbReference type="Gene3D" id="3.30.565.10">
    <property type="entry name" value="Histidine kinase-like ATPase, C-terminal domain"/>
    <property type="match status" value="1"/>
</dbReference>
<feature type="compositionally biased region" description="Basic and acidic residues" evidence="2">
    <location>
        <begin position="562"/>
        <end position="577"/>
    </location>
</feature>
<evidence type="ECO:0000313" key="4">
    <source>
        <dbReference type="EMBL" id="KAK9779382.1"/>
    </source>
</evidence>
<evidence type="ECO:0000313" key="5">
    <source>
        <dbReference type="Proteomes" id="UP001465668"/>
    </source>
</evidence>
<evidence type="ECO:0000259" key="3">
    <source>
        <dbReference type="SMART" id="SM00853"/>
    </source>
</evidence>
<dbReference type="SUPFAM" id="SSF55874">
    <property type="entry name" value="ATPase domain of HSP90 chaperone/DNA topoisomerase II/histidine kinase"/>
    <property type="match status" value="1"/>
</dbReference>
<comment type="caution">
    <text evidence="4">The sequence shown here is derived from an EMBL/GenBank/DDBJ whole genome shotgun (WGS) entry which is preliminary data.</text>
</comment>
<dbReference type="InterPro" id="IPR038973">
    <property type="entry name" value="MutL/Mlh/Pms-like"/>
</dbReference>
<accession>A0ABR2Y076</accession>
<protein>
    <recommendedName>
        <fullName evidence="3">MutL C-terminal dimerisation domain-containing protein</fullName>
    </recommendedName>
</protein>
<reference evidence="4 5" key="1">
    <citation type="submission" date="2024-02" db="EMBL/GenBank/DDBJ databases">
        <title>First draft genome assembly of two strains of Seiridium cardinale.</title>
        <authorList>
            <person name="Emiliani G."/>
            <person name="Scali E."/>
        </authorList>
    </citation>
    <scope>NUCLEOTIDE SEQUENCE [LARGE SCALE GENOMIC DNA]</scope>
    <source>
        <strain evidence="4 5">BM-138-000479</strain>
    </source>
</reference>
<dbReference type="PANTHER" id="PTHR10073:SF47">
    <property type="entry name" value="DNA MISMATCH REPAIR PROTEIN MLH3"/>
    <property type="match status" value="1"/>
</dbReference>
<dbReference type="InterPro" id="IPR036890">
    <property type="entry name" value="HATPase_C_sf"/>
</dbReference>
<feature type="domain" description="MutL C-terminal dimerisation" evidence="3">
    <location>
        <begin position="715"/>
        <end position="927"/>
    </location>
</feature>
<name>A0ABR2Y076_9PEZI</name>
<keyword evidence="5" id="KW-1185">Reference proteome</keyword>
<feature type="region of interest" description="Disordered" evidence="2">
    <location>
        <begin position="337"/>
        <end position="358"/>
    </location>
</feature>
<gene>
    <name evidence="4" type="ORF">SCAR479_03864</name>
</gene>
<feature type="compositionally biased region" description="Basic and acidic residues" evidence="2">
    <location>
        <begin position="345"/>
        <end position="358"/>
    </location>
</feature>
<feature type="compositionally biased region" description="Basic residues" evidence="2">
    <location>
        <begin position="428"/>
        <end position="438"/>
    </location>
</feature>
<feature type="compositionally biased region" description="Polar residues" evidence="2">
    <location>
        <begin position="620"/>
        <end position="629"/>
    </location>
</feature>
<evidence type="ECO:0000256" key="2">
    <source>
        <dbReference type="SAM" id="MobiDB-lite"/>
    </source>
</evidence>
<sequence>MSIQQLPEDVVAQIKSSTTITSLNGVACGLLKNSLDAGATRVNVSVDYAKGNCSVEDNGSGIVPQEFAPSGGLGKLHCEFREISVEIALRPAVKLISYADTSHFPAHPDFHGSSGTFLASVAALSLMSITSHHRGHHSHNSIRIHNSQVLARHTPAPPEQRLLSFSHGTRTTVRDLFGSMPVRVKQRATVVDKAASAKDWERLKTSIVALLLPWPGQVTISIRDSATSQTAVLKNSEAITQSMAERARRSLLISRISSAVYQAGLSEEADPTSWVALKASSGQLSITGVVSIVPVATKRIQFISVGIQPLSNERGSNVLYEEINRLFANSSFGLEGNTSDMSEEEQVRRAEDRHRTEGYTDRELKARKGVDKWPMFHIQVDLGKLAAQTAAIDLEEVLDEHRNRLQTIMDVLRAMIYEFLKKHHFRPIHYKPKRRRSPKRSESQGSASRSHSIRSTAALSLRPASQGNATSNDVTRPSVGDLATSSLLSKYNREQRSSYESPFDGWSRIKSGRQTLASTKAVDDQSQGTSIAAQKYPLNIPLFNPEGDIVRLPFQEVADPPESCHHVQHNDRMDQKSSEQASNGEEDIVWINPMTKQKSSVDARTGFVLTPRTGTEKGCLSSSKPSRLTSAKRPRNQPLSQKEEASPWIGELLLTWKNPVFEATEPHIPVAFDEKKLISMDGCSREPHSCHHEFPDTSFSVAGRISKAALRAAEVIAQVDRKFIFAKVPLGSALDEPPERQNCVSLLIVIDQHAADERCRVERLLKEYFGPEESGKEEPGRARSEVLDKVLQFEISAQERVLFERHLSHFAHWGIGYQLNTVPPSIQQRKLKFPSFLKIMSLPPSIAERCRTEPRLLIDLLRKEVWKLDEVGGRRLKQASTATSAGAVIDDTRTLHWLSRLHDCPRGILDLINSRACRSAIMFNDVLSPDDCKSLLTRLADCAFPFQCAHGRPSMVPLIDMGNQRIIGNERSDGVSFGKHFKKWKENMSEASF</sequence>
<dbReference type="EMBL" id="JARVKM010000011">
    <property type="protein sequence ID" value="KAK9779382.1"/>
    <property type="molecule type" value="Genomic_DNA"/>
</dbReference>
<feature type="compositionally biased region" description="Polar residues" evidence="2">
    <location>
        <begin position="443"/>
        <end position="475"/>
    </location>
</feature>
<comment type="similarity">
    <text evidence="1">Belongs to the DNA mismatch repair MutL/HexB family.</text>
</comment>
<feature type="region of interest" description="Disordered" evidence="2">
    <location>
        <begin position="612"/>
        <end position="644"/>
    </location>
</feature>
<dbReference type="InterPro" id="IPR042120">
    <property type="entry name" value="MutL_C_dimsub"/>
</dbReference>
<dbReference type="SMART" id="SM00853">
    <property type="entry name" value="MutL_C"/>
    <property type="match status" value="1"/>
</dbReference>
<dbReference type="PANTHER" id="PTHR10073">
    <property type="entry name" value="DNA MISMATCH REPAIR PROTEIN MLH, PMS, MUTL"/>
    <property type="match status" value="1"/>
</dbReference>
<feature type="region of interest" description="Disordered" evidence="2">
    <location>
        <begin position="560"/>
        <end position="582"/>
    </location>
</feature>
<organism evidence="4 5">
    <name type="scientific">Seiridium cardinale</name>
    <dbReference type="NCBI Taxonomy" id="138064"/>
    <lineage>
        <taxon>Eukaryota</taxon>
        <taxon>Fungi</taxon>
        <taxon>Dikarya</taxon>
        <taxon>Ascomycota</taxon>
        <taxon>Pezizomycotina</taxon>
        <taxon>Sordariomycetes</taxon>
        <taxon>Xylariomycetidae</taxon>
        <taxon>Amphisphaeriales</taxon>
        <taxon>Sporocadaceae</taxon>
        <taxon>Seiridium</taxon>
    </lineage>
</organism>
<dbReference type="SUPFAM" id="SSF118116">
    <property type="entry name" value="DNA mismatch repair protein MutL"/>
    <property type="match status" value="2"/>
</dbReference>